<dbReference type="Gene3D" id="1.10.287.70">
    <property type="match status" value="2"/>
</dbReference>
<dbReference type="PANTHER" id="PTHR11003">
    <property type="entry name" value="POTASSIUM CHANNEL, SUBFAMILY K"/>
    <property type="match status" value="1"/>
</dbReference>
<sequence length="721" mass="82879">MNEDETCYHNHYAHEYINQNTRFTPWRECEATSKNSCCRTKLPLLLFIAAYVLFCCFGAFCFNKIERPMERKERLRLHASLIQFLKMHSCVKGDDLYEFISHVVAARKLRISVTRVKDLSIYSSLAIPEKWYEEFHLEKNMEFNSHFESVAMTDLKEDEDNKSDLNFSESIFFVITVITTIGYGTNSPITPQGKRFCVFLVCVGIPMNIILVSALASACMPLVRKSRNSLVNLFSSSSDRKISLYKNEENFKHWDSDTLDKTVKISEGKNIWIDLHDKREVAKLCFKPGCCLHRDANLLDNSDTQSPFRKWFSDSHLTSKLRKHKLQSKELKPTSMNVETSTKQLIHKVVSPSSSILSLPENRKCFSHSPSGNVHKYLEGRCDRPKFYPTLKSPKILPPIMKPKEVLLKSDYPIISNPVESNRRPTTKPPEPKKKSSKKCSVVMSDEINTCNKSQSTISVNINDYEGATDDKIYQQIPTKSNHTPPAGNDEKGSFMRNFKRLSRQCLFEKFQKSASDSVDSFSTETTLAYRARLSCIAFLHFLLSRSDLALTSRVRFSQLRYHQDHHGIFHIRLFHFFVLFLVVVVCTIFIPAAVFYRLEDNWTYLDSVYYCFVSLSTVGLGDLVPSQDRRHDVPKVISYVYAKNIYKLATSIYLIWGIVMTTVLGRAFQEIIDYEFSNAACGFEDKCREHRLPSCGSGAQFDNNSSFFMNCNHLKSITDG</sequence>
<feature type="transmembrane region" description="Helical" evidence="10">
    <location>
        <begin position="196"/>
        <end position="223"/>
    </location>
</feature>
<keyword evidence="3 8" id="KW-0812">Transmembrane</keyword>
<evidence type="ECO:0000256" key="1">
    <source>
        <dbReference type="ARBA" id="ARBA00004141"/>
    </source>
</evidence>
<feature type="transmembrane region" description="Helical" evidence="10">
    <location>
        <begin position="646"/>
        <end position="669"/>
    </location>
</feature>
<dbReference type="GO" id="GO:0005886">
    <property type="term" value="C:plasma membrane"/>
    <property type="evidence" value="ECO:0007669"/>
    <property type="project" value="TreeGrafter"/>
</dbReference>
<dbReference type="InterPro" id="IPR003280">
    <property type="entry name" value="2pore_dom_K_chnl"/>
</dbReference>
<evidence type="ECO:0000256" key="6">
    <source>
        <dbReference type="ARBA" id="ARBA00023136"/>
    </source>
</evidence>
<evidence type="ECO:0000256" key="7">
    <source>
        <dbReference type="ARBA" id="ARBA00023303"/>
    </source>
</evidence>
<evidence type="ECO:0000256" key="9">
    <source>
        <dbReference type="SAM" id="MobiDB-lite"/>
    </source>
</evidence>
<keyword evidence="4 10" id="KW-1133">Transmembrane helix</keyword>
<keyword evidence="7 8" id="KW-0407">Ion channel</keyword>
<protein>
    <recommendedName>
        <fullName evidence="11">Potassium channel domain-containing protein</fullName>
    </recommendedName>
</protein>
<feature type="domain" description="Potassium channel" evidence="11">
    <location>
        <begin position="585"/>
        <end position="671"/>
    </location>
</feature>
<evidence type="ECO:0000256" key="10">
    <source>
        <dbReference type="SAM" id="Phobius"/>
    </source>
</evidence>
<evidence type="ECO:0000313" key="13">
    <source>
        <dbReference type="WBParaSite" id="TREG1_21800.1"/>
    </source>
</evidence>
<dbReference type="GO" id="GO:0030322">
    <property type="term" value="P:stabilization of membrane potential"/>
    <property type="evidence" value="ECO:0007669"/>
    <property type="project" value="TreeGrafter"/>
</dbReference>
<dbReference type="SUPFAM" id="SSF81324">
    <property type="entry name" value="Voltage-gated potassium channels"/>
    <property type="match status" value="2"/>
</dbReference>
<accession>A0AA85JGR1</accession>
<name>A0AA85JGR1_TRIRE</name>
<feature type="transmembrane region" description="Helical" evidence="10">
    <location>
        <begin position="574"/>
        <end position="596"/>
    </location>
</feature>
<feature type="domain" description="Potassium channel" evidence="11">
    <location>
        <begin position="155"/>
        <end position="218"/>
    </location>
</feature>
<dbReference type="PRINTS" id="PR01333">
    <property type="entry name" value="2POREKCHANEL"/>
</dbReference>
<evidence type="ECO:0000256" key="8">
    <source>
        <dbReference type="RuleBase" id="RU003857"/>
    </source>
</evidence>
<comment type="similarity">
    <text evidence="8">Belongs to the two pore domain potassium channel (TC 1.A.1.8) family.</text>
</comment>
<keyword evidence="12" id="KW-1185">Reference proteome</keyword>
<keyword evidence="5 8" id="KW-0406">Ion transport</keyword>
<keyword evidence="2 8" id="KW-0813">Transport</keyword>
<dbReference type="InterPro" id="IPR013099">
    <property type="entry name" value="K_chnl_dom"/>
</dbReference>
<evidence type="ECO:0000256" key="2">
    <source>
        <dbReference type="ARBA" id="ARBA00022448"/>
    </source>
</evidence>
<evidence type="ECO:0000256" key="5">
    <source>
        <dbReference type="ARBA" id="ARBA00023065"/>
    </source>
</evidence>
<evidence type="ECO:0000313" key="12">
    <source>
        <dbReference type="Proteomes" id="UP000050795"/>
    </source>
</evidence>
<evidence type="ECO:0000256" key="4">
    <source>
        <dbReference type="ARBA" id="ARBA00022989"/>
    </source>
</evidence>
<reference evidence="12" key="1">
    <citation type="submission" date="2022-06" db="EMBL/GenBank/DDBJ databases">
        <authorList>
            <person name="Berger JAMES D."/>
            <person name="Berger JAMES D."/>
        </authorList>
    </citation>
    <scope>NUCLEOTIDE SEQUENCE [LARGE SCALE GENOMIC DNA]</scope>
</reference>
<dbReference type="GO" id="GO:0022841">
    <property type="term" value="F:potassium ion leak channel activity"/>
    <property type="evidence" value="ECO:0007669"/>
    <property type="project" value="TreeGrafter"/>
</dbReference>
<dbReference type="Proteomes" id="UP000050795">
    <property type="component" value="Unassembled WGS sequence"/>
</dbReference>
<feature type="transmembrane region" description="Helical" evidence="10">
    <location>
        <begin position="42"/>
        <end position="62"/>
    </location>
</feature>
<organism evidence="12 13">
    <name type="scientific">Trichobilharzia regenti</name>
    <name type="common">Nasal bird schistosome</name>
    <dbReference type="NCBI Taxonomy" id="157069"/>
    <lineage>
        <taxon>Eukaryota</taxon>
        <taxon>Metazoa</taxon>
        <taxon>Spiralia</taxon>
        <taxon>Lophotrochozoa</taxon>
        <taxon>Platyhelminthes</taxon>
        <taxon>Trematoda</taxon>
        <taxon>Digenea</taxon>
        <taxon>Strigeidida</taxon>
        <taxon>Schistosomatoidea</taxon>
        <taxon>Schistosomatidae</taxon>
        <taxon>Trichobilharzia</taxon>
    </lineage>
</organism>
<dbReference type="PANTHER" id="PTHR11003:SF249">
    <property type="entry name" value="TWO PORE POTASSIUM CHANNEL PROTEIN SUP-9"/>
    <property type="match status" value="1"/>
</dbReference>
<dbReference type="Pfam" id="PF07885">
    <property type="entry name" value="Ion_trans_2"/>
    <property type="match status" value="2"/>
</dbReference>
<evidence type="ECO:0000259" key="11">
    <source>
        <dbReference type="Pfam" id="PF07885"/>
    </source>
</evidence>
<reference evidence="13" key="2">
    <citation type="submission" date="2023-11" db="UniProtKB">
        <authorList>
            <consortium name="WormBaseParasite"/>
        </authorList>
    </citation>
    <scope>IDENTIFICATION</scope>
</reference>
<dbReference type="WBParaSite" id="TREG1_21800.1">
    <property type="protein sequence ID" value="TREG1_21800.1"/>
    <property type="gene ID" value="TREG1_21800"/>
</dbReference>
<keyword evidence="6 10" id="KW-0472">Membrane</keyword>
<dbReference type="AlphaFoldDB" id="A0AA85JGR1"/>
<proteinExistence type="inferred from homology"/>
<comment type="subcellular location">
    <subcellularLocation>
        <location evidence="1">Membrane</location>
        <topology evidence="1">Multi-pass membrane protein</topology>
    </subcellularLocation>
</comment>
<dbReference type="GO" id="GO:0015271">
    <property type="term" value="F:outward rectifier potassium channel activity"/>
    <property type="evidence" value="ECO:0007669"/>
    <property type="project" value="TreeGrafter"/>
</dbReference>
<feature type="region of interest" description="Disordered" evidence="9">
    <location>
        <begin position="416"/>
        <end position="439"/>
    </location>
</feature>
<evidence type="ECO:0000256" key="3">
    <source>
        <dbReference type="ARBA" id="ARBA00022692"/>
    </source>
</evidence>
<feature type="transmembrane region" description="Helical" evidence="10">
    <location>
        <begin position="165"/>
        <end position="184"/>
    </location>
</feature>